<dbReference type="InterPro" id="IPR009057">
    <property type="entry name" value="Homeodomain-like_sf"/>
</dbReference>
<dbReference type="InterPro" id="IPR050109">
    <property type="entry name" value="HTH-type_TetR-like_transc_reg"/>
</dbReference>
<name>A0ABQ1LNH4_9BURK</name>
<keyword evidence="3 5" id="KW-0238">DNA-binding</keyword>
<evidence type="ECO:0000313" key="8">
    <source>
        <dbReference type="Proteomes" id="UP000602004"/>
    </source>
</evidence>
<evidence type="ECO:0000313" key="7">
    <source>
        <dbReference type="EMBL" id="GGC27200.1"/>
    </source>
</evidence>
<organism evidence="7 8">
    <name type="scientific">Paraburkholderia caffeinilytica</name>
    <dbReference type="NCBI Taxonomy" id="1761016"/>
    <lineage>
        <taxon>Bacteria</taxon>
        <taxon>Pseudomonadati</taxon>
        <taxon>Pseudomonadota</taxon>
        <taxon>Betaproteobacteria</taxon>
        <taxon>Burkholderiales</taxon>
        <taxon>Burkholderiaceae</taxon>
        <taxon>Paraburkholderia</taxon>
    </lineage>
</organism>
<evidence type="ECO:0000256" key="3">
    <source>
        <dbReference type="ARBA" id="ARBA00023125"/>
    </source>
</evidence>
<protein>
    <recommendedName>
        <fullName evidence="6">HTH tetR-type domain-containing protein</fullName>
    </recommendedName>
</protein>
<dbReference type="Gene3D" id="1.10.357.10">
    <property type="entry name" value="Tetracycline Repressor, domain 2"/>
    <property type="match status" value="1"/>
</dbReference>
<dbReference type="PANTHER" id="PTHR30055:SF234">
    <property type="entry name" value="HTH-TYPE TRANSCRIPTIONAL REGULATOR BETI"/>
    <property type="match status" value="1"/>
</dbReference>
<dbReference type="PROSITE" id="PS01081">
    <property type="entry name" value="HTH_TETR_1"/>
    <property type="match status" value="1"/>
</dbReference>
<comment type="caution">
    <text evidence="7">The sequence shown here is derived from an EMBL/GenBank/DDBJ whole genome shotgun (WGS) entry which is preliminary data.</text>
</comment>
<dbReference type="EMBL" id="BMHL01000002">
    <property type="protein sequence ID" value="GGC27200.1"/>
    <property type="molecule type" value="Genomic_DNA"/>
</dbReference>
<gene>
    <name evidence="7" type="ORF">GCM10011400_12020</name>
</gene>
<evidence type="ECO:0000259" key="6">
    <source>
        <dbReference type="PROSITE" id="PS50977"/>
    </source>
</evidence>
<evidence type="ECO:0000256" key="4">
    <source>
        <dbReference type="ARBA" id="ARBA00023163"/>
    </source>
</evidence>
<proteinExistence type="predicted"/>
<dbReference type="PRINTS" id="PR00455">
    <property type="entry name" value="HTHTETR"/>
</dbReference>
<keyword evidence="1" id="KW-0678">Repressor</keyword>
<feature type="domain" description="HTH tetR-type" evidence="6">
    <location>
        <begin position="7"/>
        <end position="67"/>
    </location>
</feature>
<dbReference type="Pfam" id="PF00440">
    <property type="entry name" value="TetR_N"/>
    <property type="match status" value="1"/>
</dbReference>
<dbReference type="SUPFAM" id="SSF46689">
    <property type="entry name" value="Homeodomain-like"/>
    <property type="match status" value="1"/>
</dbReference>
<reference evidence="8" key="1">
    <citation type="journal article" date="2019" name="Int. J. Syst. Evol. Microbiol.">
        <title>The Global Catalogue of Microorganisms (GCM) 10K type strain sequencing project: providing services to taxonomists for standard genome sequencing and annotation.</title>
        <authorList>
            <consortium name="The Broad Institute Genomics Platform"/>
            <consortium name="The Broad Institute Genome Sequencing Center for Infectious Disease"/>
            <person name="Wu L."/>
            <person name="Ma J."/>
        </authorList>
    </citation>
    <scope>NUCLEOTIDE SEQUENCE [LARGE SCALE GENOMIC DNA]</scope>
    <source>
        <strain evidence="8">CGMCC 1.15103</strain>
    </source>
</reference>
<keyword evidence="8" id="KW-1185">Reference proteome</keyword>
<feature type="DNA-binding region" description="H-T-H motif" evidence="5">
    <location>
        <begin position="30"/>
        <end position="49"/>
    </location>
</feature>
<keyword evidence="2" id="KW-0805">Transcription regulation</keyword>
<dbReference type="Proteomes" id="UP000602004">
    <property type="component" value="Unassembled WGS sequence"/>
</dbReference>
<evidence type="ECO:0000256" key="5">
    <source>
        <dbReference type="PROSITE-ProRule" id="PRU00335"/>
    </source>
</evidence>
<dbReference type="InterPro" id="IPR001647">
    <property type="entry name" value="HTH_TetR"/>
</dbReference>
<accession>A0ABQ1LNH4</accession>
<dbReference type="InterPro" id="IPR023772">
    <property type="entry name" value="DNA-bd_HTH_TetR-type_CS"/>
</dbReference>
<sequence length="194" mass="22206">MRSSGPEQSVERILAATFDAISRHGLLRLSLSDVCRAAGVARGTLYRYFPTKEDLLDGLGARTRERFESALRDLRASTDTPDERLEGVLRILIEQEEEAAGDRMLQIEPLFVLDFFGRLLPYYSELVAATLEPFFDQVERQFDMKIDRLLMSEVLLRVRLSLILMPPQDNLFGTRLRAAWNATVERQIKRSSGR</sequence>
<dbReference type="PROSITE" id="PS50977">
    <property type="entry name" value="HTH_TETR_2"/>
    <property type="match status" value="1"/>
</dbReference>
<dbReference type="PANTHER" id="PTHR30055">
    <property type="entry name" value="HTH-TYPE TRANSCRIPTIONAL REGULATOR RUTR"/>
    <property type="match status" value="1"/>
</dbReference>
<keyword evidence="4" id="KW-0804">Transcription</keyword>
<evidence type="ECO:0000256" key="2">
    <source>
        <dbReference type="ARBA" id="ARBA00023015"/>
    </source>
</evidence>
<evidence type="ECO:0000256" key="1">
    <source>
        <dbReference type="ARBA" id="ARBA00022491"/>
    </source>
</evidence>